<feature type="domain" description="N-acetyltransferase" evidence="2">
    <location>
        <begin position="1"/>
        <end position="147"/>
    </location>
</feature>
<dbReference type="PROSITE" id="PS51186">
    <property type="entry name" value="GNAT"/>
    <property type="match status" value="1"/>
</dbReference>
<dbReference type="EMBL" id="BMVC01000002">
    <property type="protein sequence ID" value="GHC83108.1"/>
    <property type="molecule type" value="Genomic_DNA"/>
</dbReference>
<dbReference type="InterPro" id="IPR050769">
    <property type="entry name" value="NAT_camello-type"/>
</dbReference>
<dbReference type="PANTHER" id="PTHR13947">
    <property type="entry name" value="GNAT FAMILY N-ACETYLTRANSFERASE"/>
    <property type="match status" value="1"/>
</dbReference>
<evidence type="ECO:0000259" key="2">
    <source>
        <dbReference type="PROSITE" id="PS51186"/>
    </source>
</evidence>
<proteinExistence type="predicted"/>
<dbReference type="AlphaFoldDB" id="A0A919C892"/>
<dbReference type="Pfam" id="PF00583">
    <property type="entry name" value="Acetyltransf_1"/>
    <property type="match status" value="1"/>
</dbReference>
<dbReference type="PANTHER" id="PTHR13947:SF37">
    <property type="entry name" value="LD18367P"/>
    <property type="match status" value="1"/>
</dbReference>
<evidence type="ECO:0000313" key="3">
    <source>
        <dbReference type="EMBL" id="GHC83108.1"/>
    </source>
</evidence>
<organism evidence="3 4">
    <name type="scientific">Streptomyces finlayi</name>
    <dbReference type="NCBI Taxonomy" id="67296"/>
    <lineage>
        <taxon>Bacteria</taxon>
        <taxon>Bacillati</taxon>
        <taxon>Actinomycetota</taxon>
        <taxon>Actinomycetes</taxon>
        <taxon>Kitasatosporales</taxon>
        <taxon>Streptomycetaceae</taxon>
        <taxon>Streptomyces</taxon>
    </lineage>
</organism>
<reference evidence="3" key="1">
    <citation type="journal article" date="2014" name="Int. J. Syst. Evol. Microbiol.">
        <title>Complete genome sequence of Corynebacterium casei LMG S-19264T (=DSM 44701T), isolated from a smear-ripened cheese.</title>
        <authorList>
            <consortium name="US DOE Joint Genome Institute (JGI-PGF)"/>
            <person name="Walter F."/>
            <person name="Albersmeier A."/>
            <person name="Kalinowski J."/>
            <person name="Ruckert C."/>
        </authorList>
    </citation>
    <scope>NUCLEOTIDE SEQUENCE</scope>
    <source>
        <strain evidence="3">JCM 4637</strain>
    </source>
</reference>
<evidence type="ECO:0000313" key="4">
    <source>
        <dbReference type="Proteomes" id="UP000638353"/>
    </source>
</evidence>
<protein>
    <submittedName>
        <fullName evidence="3">GNAT family N-acetyltransferase</fullName>
    </submittedName>
</protein>
<dbReference type="Gene3D" id="3.40.630.30">
    <property type="match status" value="1"/>
</dbReference>
<evidence type="ECO:0000256" key="1">
    <source>
        <dbReference type="ARBA" id="ARBA00022679"/>
    </source>
</evidence>
<dbReference type="GO" id="GO:0008080">
    <property type="term" value="F:N-acetyltransferase activity"/>
    <property type="evidence" value="ECO:0007669"/>
    <property type="project" value="InterPro"/>
</dbReference>
<accession>A0A919C892</accession>
<dbReference type="SUPFAM" id="SSF55729">
    <property type="entry name" value="Acyl-CoA N-acyltransferases (Nat)"/>
    <property type="match status" value="1"/>
</dbReference>
<sequence>MDILREVHTASGYPRNWPADPASWVASGSGYGAWVAETPALGLIGHVALGPPGDGDAAPTLTPSPGQVAVVARLFVSPRARGLGAGRALLAETAEHARTLGRRAVLDVVSADTASVAFYAHAGWERLGSGKQDWGGGIHVPVHCFGAPLQGRGELREQPPTQPRGRAL</sequence>
<dbReference type="InterPro" id="IPR016181">
    <property type="entry name" value="Acyl_CoA_acyltransferase"/>
</dbReference>
<dbReference type="CDD" id="cd04301">
    <property type="entry name" value="NAT_SF"/>
    <property type="match status" value="1"/>
</dbReference>
<dbReference type="InterPro" id="IPR000182">
    <property type="entry name" value="GNAT_dom"/>
</dbReference>
<name>A0A919C892_9ACTN</name>
<dbReference type="Proteomes" id="UP000638353">
    <property type="component" value="Unassembled WGS sequence"/>
</dbReference>
<keyword evidence="1" id="KW-0808">Transferase</keyword>
<comment type="caution">
    <text evidence="3">The sequence shown here is derived from an EMBL/GenBank/DDBJ whole genome shotgun (WGS) entry which is preliminary data.</text>
</comment>
<reference evidence="3" key="2">
    <citation type="submission" date="2020-09" db="EMBL/GenBank/DDBJ databases">
        <authorList>
            <person name="Sun Q."/>
            <person name="Ohkuma M."/>
        </authorList>
    </citation>
    <scope>NUCLEOTIDE SEQUENCE</scope>
    <source>
        <strain evidence="3">JCM 4637</strain>
    </source>
</reference>
<gene>
    <name evidence="3" type="ORF">GCM10010334_11910</name>
</gene>